<dbReference type="HAMAP" id="MF_00558">
    <property type="entry name" value="Succ_CoA_beta"/>
    <property type="match status" value="1"/>
</dbReference>
<dbReference type="InterPro" id="IPR005811">
    <property type="entry name" value="SUCC_ACL_C"/>
</dbReference>
<feature type="binding site" evidence="5">
    <location>
        <begin position="52"/>
        <end position="54"/>
    </location>
    <ligand>
        <name>ATP</name>
        <dbReference type="ChEBI" id="CHEBI:30616"/>
    </ligand>
</feature>
<keyword evidence="5" id="KW-0816">Tricarboxylic acid cycle</keyword>
<evidence type="ECO:0000256" key="2">
    <source>
        <dbReference type="ARBA" id="ARBA00022723"/>
    </source>
</evidence>
<dbReference type="InterPro" id="IPR017866">
    <property type="entry name" value="Succ-CoA_synthase_bsu_CS"/>
</dbReference>
<keyword evidence="1 5" id="KW-0436">Ligase</keyword>
<dbReference type="SUPFAM" id="SSF52210">
    <property type="entry name" value="Succinyl-CoA synthetase domains"/>
    <property type="match status" value="1"/>
</dbReference>
<dbReference type="NCBIfam" id="TIGR01016">
    <property type="entry name" value="sucCoAbeta"/>
    <property type="match status" value="1"/>
</dbReference>
<dbReference type="Gene3D" id="3.30.1490.20">
    <property type="entry name" value="ATP-grasp fold, A domain"/>
    <property type="match status" value="1"/>
</dbReference>
<evidence type="ECO:0000259" key="7">
    <source>
        <dbReference type="PROSITE" id="PS50975"/>
    </source>
</evidence>
<dbReference type="Gene3D" id="3.30.470.20">
    <property type="entry name" value="ATP-grasp fold, B domain"/>
    <property type="match status" value="1"/>
</dbReference>
<feature type="binding site" evidence="5">
    <location>
        <position position="206"/>
    </location>
    <ligand>
        <name>Mg(2+)</name>
        <dbReference type="ChEBI" id="CHEBI:18420"/>
    </ligand>
</feature>
<evidence type="ECO:0000256" key="6">
    <source>
        <dbReference type="PROSITE-ProRule" id="PRU00409"/>
    </source>
</evidence>
<keyword evidence="4 5" id="KW-0460">Magnesium</keyword>
<comment type="function">
    <text evidence="5">Succinyl-CoA synthetase functions in the citric acid cycle (TCA), coupling the hydrolysis of succinyl-CoA to the synthesis of either ATP or GTP and thus represents the only step of substrate-level phosphorylation in the TCA. The beta subunit provides nucleotide specificity of the enzyme and binds the substrate succinate, while the binding sites for coenzyme A and phosphate are found in the alpha subunit.</text>
</comment>
<evidence type="ECO:0000256" key="5">
    <source>
        <dbReference type="HAMAP-Rule" id="MF_00558"/>
    </source>
</evidence>
<feature type="binding site" evidence="5">
    <location>
        <position position="192"/>
    </location>
    <ligand>
        <name>Mg(2+)</name>
        <dbReference type="ChEBI" id="CHEBI:18420"/>
    </ligand>
</feature>
<evidence type="ECO:0000313" key="9">
    <source>
        <dbReference type="Proteomes" id="UP001223390"/>
    </source>
</evidence>
<dbReference type="InterPro" id="IPR013815">
    <property type="entry name" value="ATP_grasp_subdomain_1"/>
</dbReference>
<keyword evidence="5 6" id="KW-0067">ATP-binding</keyword>
<dbReference type="EMBL" id="JASITI010000106">
    <property type="protein sequence ID" value="MDK9501322.1"/>
    <property type="molecule type" value="Genomic_DNA"/>
</dbReference>
<dbReference type="Gene3D" id="3.40.50.261">
    <property type="entry name" value="Succinyl-CoA synthetase domains"/>
    <property type="match status" value="1"/>
</dbReference>
<dbReference type="InterPro" id="IPR011761">
    <property type="entry name" value="ATP-grasp"/>
</dbReference>
<dbReference type="GO" id="GO:0004775">
    <property type="term" value="F:succinate-CoA ligase (ADP-forming) activity"/>
    <property type="evidence" value="ECO:0007669"/>
    <property type="project" value="UniProtKB-EC"/>
</dbReference>
<evidence type="ECO:0000256" key="4">
    <source>
        <dbReference type="ARBA" id="ARBA00022842"/>
    </source>
</evidence>
<feature type="binding site" evidence="5">
    <location>
        <position position="257"/>
    </location>
    <ligand>
        <name>substrate</name>
        <note>ligand shared with subunit alpha</note>
    </ligand>
</feature>
<dbReference type="Pfam" id="PF08442">
    <property type="entry name" value="ATP-grasp_2"/>
    <property type="match status" value="1"/>
</dbReference>
<dbReference type="Proteomes" id="UP001223390">
    <property type="component" value="Unassembled WGS sequence"/>
</dbReference>
<gene>
    <name evidence="5 8" type="primary">sucC</name>
    <name evidence="8" type="ORF">QEZ40_000600</name>
</gene>
<feature type="binding site" evidence="5">
    <location>
        <position position="92"/>
    </location>
    <ligand>
        <name>ATP</name>
        <dbReference type="ChEBI" id="CHEBI:30616"/>
    </ligand>
</feature>
<feature type="binding site" evidence="5">
    <location>
        <position position="45"/>
    </location>
    <ligand>
        <name>ATP</name>
        <dbReference type="ChEBI" id="CHEBI:30616"/>
    </ligand>
</feature>
<sequence>MDLFEYQARDLFAKHGVPVLAGEVIDTPEAAREATEKLGGKSVVKAQVKVGGRGKAGGVKLAATPDEAVARATDILGMDIKGHTVHKVMIAETAPEILEEYYVSYLLDRTNRTFLAMASVAGGMDIEQVAEETPEKLAKVPVNANEGVTIEKAREIVALAKFPAEVAEQVAEVLVTLWKTFIAEDALLVEVNPLAKVASGDVIALDGKVSLDENAEFRQPGHEEFVDHAAANPLEAAAKEKGLNYVKLDGEVGIIGNGAGLVMSTLDVVAYAGENHGGVKPANFLDIGGGASAAVMANGLEIILGDADVKSVFVNVFGGITACDEVANGIVQALQLLEDRGEAVTKPLVVRLDGNNAELGRKILSDANHPLVQRVDTMDGAADKAAELAAAK</sequence>
<dbReference type="PIRSF" id="PIRSF001554">
    <property type="entry name" value="SucCS_beta"/>
    <property type="match status" value="1"/>
</dbReference>
<evidence type="ECO:0000256" key="1">
    <source>
        <dbReference type="ARBA" id="ARBA00022598"/>
    </source>
</evidence>
<proteinExistence type="inferred from homology"/>
<keyword evidence="2 5" id="KW-0479">Metal-binding</keyword>
<evidence type="ECO:0000313" key="8">
    <source>
        <dbReference type="EMBL" id="MDK9501322.1"/>
    </source>
</evidence>
<organism evidence="8 9">
    <name type="scientific">Streptomyces katrae</name>
    <dbReference type="NCBI Taxonomy" id="68223"/>
    <lineage>
        <taxon>Bacteria</taxon>
        <taxon>Bacillati</taxon>
        <taxon>Actinomycetota</taxon>
        <taxon>Actinomycetes</taxon>
        <taxon>Kitasatosporales</taxon>
        <taxon>Streptomycetaceae</taxon>
        <taxon>Streptomyces</taxon>
    </lineage>
</organism>
<comment type="similarity">
    <text evidence="5">Belongs to the succinate/malate CoA ligase beta subunit family.</text>
</comment>
<comment type="caution">
    <text evidence="8">The sequence shown here is derived from an EMBL/GenBank/DDBJ whole genome shotgun (WGS) entry which is preliminary data.</text>
</comment>
<dbReference type="InterPro" id="IPR005809">
    <property type="entry name" value="Succ_CoA_ligase-like_bsu"/>
</dbReference>
<reference evidence="8 9" key="1">
    <citation type="submission" date="2023-05" db="EMBL/GenBank/DDBJ databases">
        <title>Sequencing and Assembly of Streptomyces sp. NP73.</title>
        <authorList>
            <person name="Konwar A.N."/>
            <person name="Saikia K."/>
            <person name="Thakur D."/>
        </authorList>
    </citation>
    <scope>NUCLEOTIDE SEQUENCE [LARGE SCALE GENOMIC DNA]</scope>
    <source>
        <strain evidence="8 9">NP73</strain>
    </source>
</reference>
<dbReference type="Pfam" id="PF00549">
    <property type="entry name" value="Ligase_CoA"/>
    <property type="match status" value="1"/>
</dbReference>
<name>A0ABT7H612_9ACTN</name>
<dbReference type="PROSITE" id="PS50975">
    <property type="entry name" value="ATP_GRASP"/>
    <property type="match status" value="1"/>
</dbReference>
<dbReference type="InterPro" id="IPR016102">
    <property type="entry name" value="Succinyl-CoA_synth-like"/>
</dbReference>
<dbReference type="SUPFAM" id="SSF56059">
    <property type="entry name" value="Glutathione synthetase ATP-binding domain-like"/>
    <property type="match status" value="1"/>
</dbReference>
<dbReference type="PANTHER" id="PTHR11815">
    <property type="entry name" value="SUCCINYL-COA SYNTHETASE BETA CHAIN"/>
    <property type="match status" value="1"/>
</dbReference>
<feature type="binding site" evidence="5">
    <location>
        <begin position="319"/>
        <end position="321"/>
    </location>
    <ligand>
        <name>substrate</name>
        <note>ligand shared with subunit alpha</note>
    </ligand>
</feature>
<comment type="subunit">
    <text evidence="5">Heterotetramer of two alpha and two beta subunits.</text>
</comment>
<comment type="catalytic activity">
    <reaction evidence="5">
        <text>GTP + succinate + CoA = succinyl-CoA + GDP + phosphate</text>
        <dbReference type="Rhea" id="RHEA:22120"/>
        <dbReference type="ChEBI" id="CHEBI:30031"/>
        <dbReference type="ChEBI" id="CHEBI:37565"/>
        <dbReference type="ChEBI" id="CHEBI:43474"/>
        <dbReference type="ChEBI" id="CHEBI:57287"/>
        <dbReference type="ChEBI" id="CHEBI:57292"/>
        <dbReference type="ChEBI" id="CHEBI:58189"/>
    </reaction>
</comment>
<dbReference type="PROSITE" id="PS01217">
    <property type="entry name" value="SUCCINYL_COA_LIG_3"/>
    <property type="match status" value="1"/>
</dbReference>
<comment type="cofactor">
    <cofactor evidence="5">
        <name>Mg(2+)</name>
        <dbReference type="ChEBI" id="CHEBI:18420"/>
    </cofactor>
    <text evidence="5">Binds 1 Mg(2+) ion per subunit.</text>
</comment>
<feature type="domain" description="ATP-grasp" evidence="7">
    <location>
        <begin position="9"/>
        <end position="220"/>
    </location>
</feature>
<evidence type="ECO:0000256" key="3">
    <source>
        <dbReference type="ARBA" id="ARBA00022741"/>
    </source>
</evidence>
<protein>
    <recommendedName>
        <fullName evidence="5">Succinate--CoA ligase [ADP-forming] subunit beta</fullName>
        <ecNumber evidence="5">6.2.1.5</ecNumber>
    </recommendedName>
    <alternativeName>
        <fullName evidence="5">Succinyl-CoA synthetase subunit beta</fullName>
        <shortName evidence="5">SCS-beta</shortName>
    </alternativeName>
</protein>
<dbReference type="PANTHER" id="PTHR11815:SF10">
    <property type="entry name" value="SUCCINATE--COA LIGASE [GDP-FORMING] SUBUNIT BETA, MITOCHONDRIAL"/>
    <property type="match status" value="1"/>
</dbReference>
<accession>A0ABT7H612</accession>
<dbReference type="EC" id="6.2.1.5" evidence="5"/>
<feature type="binding site" evidence="5">
    <location>
        <position position="100"/>
    </location>
    <ligand>
        <name>ATP</name>
        <dbReference type="ChEBI" id="CHEBI:30616"/>
    </ligand>
</feature>
<comment type="pathway">
    <text evidence="5">Carbohydrate metabolism; tricarboxylic acid cycle; succinate from succinyl-CoA (ligase route): step 1/1.</text>
</comment>
<keyword evidence="3 5" id="KW-0547">Nucleotide-binding</keyword>
<feature type="binding site" evidence="5">
    <location>
        <position position="95"/>
    </location>
    <ligand>
        <name>ATP</name>
        <dbReference type="ChEBI" id="CHEBI:30616"/>
    </ligand>
</feature>
<dbReference type="NCBIfam" id="NF001913">
    <property type="entry name" value="PRK00696.1"/>
    <property type="match status" value="1"/>
</dbReference>
<comment type="catalytic activity">
    <reaction evidence="5">
        <text>succinate + ATP + CoA = succinyl-CoA + ADP + phosphate</text>
        <dbReference type="Rhea" id="RHEA:17661"/>
        <dbReference type="ChEBI" id="CHEBI:30031"/>
        <dbReference type="ChEBI" id="CHEBI:30616"/>
        <dbReference type="ChEBI" id="CHEBI:43474"/>
        <dbReference type="ChEBI" id="CHEBI:57287"/>
        <dbReference type="ChEBI" id="CHEBI:57292"/>
        <dbReference type="ChEBI" id="CHEBI:456216"/>
        <dbReference type="EC" id="6.2.1.5"/>
    </reaction>
</comment>
<keyword evidence="9" id="KW-1185">Reference proteome</keyword>
<dbReference type="InterPro" id="IPR013650">
    <property type="entry name" value="ATP-grasp_succ-CoA_synth-type"/>
</dbReference>
<dbReference type="RefSeq" id="WP_125818842.1">
    <property type="nucleotide sequence ID" value="NZ_JASITI010000106.1"/>
</dbReference>